<feature type="compositionally biased region" description="Basic and acidic residues" evidence="1">
    <location>
        <begin position="16"/>
        <end position="28"/>
    </location>
</feature>
<keyword evidence="3" id="KW-1185">Reference proteome</keyword>
<reference evidence="2" key="1">
    <citation type="submission" date="2016-04" db="EMBL/GenBank/DDBJ databases">
        <authorList>
            <person name="Nguyen H.D."/>
            <person name="Samba Siva P."/>
            <person name="Cullis J."/>
            <person name="Levesque C.A."/>
            <person name="Hambleton S."/>
        </authorList>
    </citation>
    <scope>NUCLEOTIDE SEQUENCE</scope>
    <source>
        <strain evidence="2">DAOMC 236426</strain>
    </source>
</reference>
<reference evidence="2" key="2">
    <citation type="journal article" date="2019" name="IMA Fungus">
        <title>Genome sequencing and comparison of five Tilletia species to identify candidate genes for the detection of regulated species infecting wheat.</title>
        <authorList>
            <person name="Nguyen H.D.T."/>
            <person name="Sultana T."/>
            <person name="Kesanakurti P."/>
            <person name="Hambleton S."/>
        </authorList>
    </citation>
    <scope>NUCLEOTIDE SEQUENCE</scope>
    <source>
        <strain evidence="2">DAOMC 236426</strain>
    </source>
</reference>
<evidence type="ECO:0000313" key="3">
    <source>
        <dbReference type="Proteomes" id="UP000077684"/>
    </source>
</evidence>
<feature type="region of interest" description="Disordered" evidence="1">
    <location>
        <begin position="112"/>
        <end position="148"/>
    </location>
</feature>
<dbReference type="Proteomes" id="UP000077684">
    <property type="component" value="Unassembled WGS sequence"/>
</dbReference>
<evidence type="ECO:0000313" key="2">
    <source>
        <dbReference type="EMBL" id="KAE8240367.1"/>
    </source>
</evidence>
<feature type="region of interest" description="Disordered" evidence="1">
    <location>
        <begin position="16"/>
        <end position="57"/>
    </location>
</feature>
<evidence type="ECO:0000256" key="1">
    <source>
        <dbReference type="SAM" id="MobiDB-lite"/>
    </source>
</evidence>
<dbReference type="EMBL" id="LWDE02001468">
    <property type="protein sequence ID" value="KAE8240367.1"/>
    <property type="molecule type" value="Genomic_DNA"/>
</dbReference>
<proteinExistence type="predicted"/>
<protein>
    <submittedName>
        <fullName evidence="2">Uncharacterized protein</fullName>
    </submittedName>
</protein>
<comment type="caution">
    <text evidence="2">The sequence shown here is derived from an EMBL/GenBank/DDBJ whole genome shotgun (WGS) entry which is preliminary data.</text>
</comment>
<accession>A0A8X7STS7</accession>
<gene>
    <name evidence="2" type="ORF">A4X06_0g7797</name>
</gene>
<organism evidence="2 3">
    <name type="scientific">Tilletia controversa</name>
    <name type="common">dwarf bunt fungus</name>
    <dbReference type="NCBI Taxonomy" id="13291"/>
    <lineage>
        <taxon>Eukaryota</taxon>
        <taxon>Fungi</taxon>
        <taxon>Dikarya</taxon>
        <taxon>Basidiomycota</taxon>
        <taxon>Ustilaginomycotina</taxon>
        <taxon>Exobasidiomycetes</taxon>
        <taxon>Tilletiales</taxon>
        <taxon>Tilletiaceae</taxon>
        <taxon>Tilletia</taxon>
    </lineage>
</organism>
<name>A0A8X7STS7_9BASI</name>
<sequence>MGRFCAECGVELGRLPKNERSTECEKESQNQPESAGVGVPEYGALRGPPRPSLPGAITSKLSARKLGPYAVAEVLSPHRIRIALPSPLRIHDEFSVEQLDALPVEQDPFALHRSVPLPDSDAPVDEDDSQSTADLVRSEEEHVPRPTRAARLPSALREYDVGSLHVVIPDGLMELLRIPSPQPRVAEVDGKTMVLEERPVAFLSRLTTMSEKKLVAPELKLSCLA</sequence>
<dbReference type="AlphaFoldDB" id="A0A8X7STS7"/>